<organism evidence="3 4">
    <name type="scientific">Tautonia plasticadhaerens</name>
    <dbReference type="NCBI Taxonomy" id="2527974"/>
    <lineage>
        <taxon>Bacteria</taxon>
        <taxon>Pseudomonadati</taxon>
        <taxon>Planctomycetota</taxon>
        <taxon>Planctomycetia</taxon>
        <taxon>Isosphaerales</taxon>
        <taxon>Isosphaeraceae</taxon>
        <taxon>Tautonia</taxon>
    </lineage>
</organism>
<dbReference type="Proteomes" id="UP000317835">
    <property type="component" value="Chromosome"/>
</dbReference>
<keyword evidence="2" id="KW-0732">Signal</keyword>
<evidence type="ECO:0000256" key="1">
    <source>
        <dbReference type="SAM" id="MobiDB-lite"/>
    </source>
</evidence>
<feature type="region of interest" description="Disordered" evidence="1">
    <location>
        <begin position="89"/>
        <end position="109"/>
    </location>
</feature>
<evidence type="ECO:0000313" key="3">
    <source>
        <dbReference type="EMBL" id="QDV32298.1"/>
    </source>
</evidence>
<name>A0A518GUM8_9BACT</name>
<feature type="chain" id="PRO_5021719043" description="Secreted protein" evidence="2">
    <location>
        <begin position="24"/>
        <end position="109"/>
    </location>
</feature>
<reference evidence="3 4" key="1">
    <citation type="submission" date="2019-02" db="EMBL/GenBank/DDBJ databases">
        <title>Deep-cultivation of Planctomycetes and their phenomic and genomic characterization uncovers novel biology.</title>
        <authorList>
            <person name="Wiegand S."/>
            <person name="Jogler M."/>
            <person name="Boedeker C."/>
            <person name="Pinto D."/>
            <person name="Vollmers J."/>
            <person name="Rivas-Marin E."/>
            <person name="Kohn T."/>
            <person name="Peeters S.H."/>
            <person name="Heuer A."/>
            <person name="Rast P."/>
            <person name="Oberbeckmann S."/>
            <person name="Bunk B."/>
            <person name="Jeske O."/>
            <person name="Meyerdierks A."/>
            <person name="Storesund J.E."/>
            <person name="Kallscheuer N."/>
            <person name="Luecker S."/>
            <person name="Lage O.M."/>
            <person name="Pohl T."/>
            <person name="Merkel B.J."/>
            <person name="Hornburger P."/>
            <person name="Mueller R.-W."/>
            <person name="Bruemmer F."/>
            <person name="Labrenz M."/>
            <person name="Spormann A.M."/>
            <person name="Op den Camp H."/>
            <person name="Overmann J."/>
            <person name="Amann R."/>
            <person name="Jetten M.S.M."/>
            <person name="Mascher T."/>
            <person name="Medema M.H."/>
            <person name="Devos D.P."/>
            <person name="Kaster A.-K."/>
            <person name="Ovreas L."/>
            <person name="Rohde M."/>
            <person name="Galperin M.Y."/>
            <person name="Jogler C."/>
        </authorList>
    </citation>
    <scope>NUCLEOTIDE SEQUENCE [LARGE SCALE GENOMIC DNA]</scope>
    <source>
        <strain evidence="3 4">ElP</strain>
    </source>
</reference>
<sequence precursor="true">MRLPFRLAALCGLALVLSPSAPARGQWFFGASSDYAYSGPYAGYSPIWAYPTDLSNGPSPYYSPIFNSAAASRPRPNLEPSPYARSPLDLLRFNRPSPGHKTHGLFRRR</sequence>
<evidence type="ECO:0000256" key="2">
    <source>
        <dbReference type="SAM" id="SignalP"/>
    </source>
</evidence>
<evidence type="ECO:0000313" key="4">
    <source>
        <dbReference type="Proteomes" id="UP000317835"/>
    </source>
</evidence>
<keyword evidence="4" id="KW-1185">Reference proteome</keyword>
<dbReference type="OrthoDB" id="9858247at2"/>
<proteinExistence type="predicted"/>
<dbReference type="RefSeq" id="WP_145266294.1">
    <property type="nucleotide sequence ID" value="NZ_CP036426.1"/>
</dbReference>
<feature type="compositionally biased region" description="Basic residues" evidence="1">
    <location>
        <begin position="98"/>
        <end position="109"/>
    </location>
</feature>
<protein>
    <recommendedName>
        <fullName evidence="5">Secreted protein</fullName>
    </recommendedName>
</protein>
<evidence type="ECO:0008006" key="5">
    <source>
        <dbReference type="Google" id="ProtNLM"/>
    </source>
</evidence>
<accession>A0A518GUM8</accession>
<dbReference type="EMBL" id="CP036426">
    <property type="protein sequence ID" value="QDV32298.1"/>
    <property type="molecule type" value="Genomic_DNA"/>
</dbReference>
<gene>
    <name evidence="3" type="ORF">ElP_01260</name>
</gene>
<dbReference type="KEGG" id="tpla:ElP_01260"/>
<feature type="signal peptide" evidence="2">
    <location>
        <begin position="1"/>
        <end position="23"/>
    </location>
</feature>
<dbReference type="AlphaFoldDB" id="A0A518GUM8"/>